<evidence type="ECO:0000313" key="1">
    <source>
        <dbReference type="EMBL" id="CAB4670611.1"/>
    </source>
</evidence>
<evidence type="ECO:0000313" key="6">
    <source>
        <dbReference type="EMBL" id="CAB5017482.1"/>
    </source>
</evidence>
<evidence type="ECO:0000313" key="3">
    <source>
        <dbReference type="EMBL" id="CAB4821867.1"/>
    </source>
</evidence>
<dbReference type="EMBL" id="CAFBMA010000013">
    <property type="protein sequence ID" value="CAB4900818.1"/>
    <property type="molecule type" value="Genomic_DNA"/>
</dbReference>
<proteinExistence type="predicted"/>
<evidence type="ECO:0000313" key="2">
    <source>
        <dbReference type="EMBL" id="CAB4717731.1"/>
    </source>
</evidence>
<evidence type="ECO:0000313" key="4">
    <source>
        <dbReference type="EMBL" id="CAB4900818.1"/>
    </source>
</evidence>
<evidence type="ECO:0000313" key="5">
    <source>
        <dbReference type="EMBL" id="CAB4967187.1"/>
    </source>
</evidence>
<dbReference type="EMBL" id="CAFAAZ010000006">
    <property type="protein sequence ID" value="CAB4821867.1"/>
    <property type="molecule type" value="Genomic_DNA"/>
</dbReference>
<dbReference type="EMBL" id="CAFBNU010000013">
    <property type="protein sequence ID" value="CAB4967187.1"/>
    <property type="molecule type" value="Genomic_DNA"/>
</dbReference>
<dbReference type="AlphaFoldDB" id="A0A6J6ZSJ3"/>
<name>A0A6J6ZSJ3_9ZZZZ</name>
<dbReference type="EMBL" id="CAEZXD010000005">
    <property type="protein sequence ID" value="CAB4670611.1"/>
    <property type="molecule type" value="Genomic_DNA"/>
</dbReference>
<accession>A0A6J6ZSJ3</accession>
<organism evidence="3">
    <name type="scientific">freshwater metagenome</name>
    <dbReference type="NCBI Taxonomy" id="449393"/>
    <lineage>
        <taxon>unclassified sequences</taxon>
        <taxon>metagenomes</taxon>
        <taxon>ecological metagenomes</taxon>
    </lineage>
</organism>
<reference evidence="3" key="1">
    <citation type="submission" date="2020-05" db="EMBL/GenBank/DDBJ databases">
        <authorList>
            <person name="Chiriac C."/>
            <person name="Salcher M."/>
            <person name="Ghai R."/>
            <person name="Kavagutti S V."/>
        </authorList>
    </citation>
    <scope>NUCLEOTIDE SEQUENCE</scope>
</reference>
<protein>
    <submittedName>
        <fullName evidence="3">Unannotated protein</fullName>
    </submittedName>
</protein>
<gene>
    <name evidence="1" type="ORF">UFOPK2343_00354</name>
    <name evidence="2" type="ORF">UFOPK2652_01212</name>
    <name evidence="3" type="ORF">UFOPK3128_00855</name>
    <name evidence="4" type="ORF">UFOPK3511_01027</name>
    <name evidence="5" type="ORF">UFOPK3880_01108</name>
    <name evidence="6" type="ORF">UFOPK4146_00033</name>
</gene>
<dbReference type="EMBL" id="CAFBPT010000001">
    <property type="protein sequence ID" value="CAB5017482.1"/>
    <property type="molecule type" value="Genomic_DNA"/>
</dbReference>
<sequence>MGRSRNFLISLIFLSMLPPQVVYASGINKTECKSKGSIRTFEKKKYICTKSNKKLIWVLAKTDAKKPSKKSQETQEAEVQLPYTPWTDPISPLQISIEAKDKFRQWLQGQNTKSDNLLISIDPKLDKKKVQYLVDVVKLASETLLGPISTKPHLYISAGDEWVINQVKTDYPIHQGFSAPNICYAPNPFAGCAWSEYGMMFFVSKTASNWDSQDKGVLAAGAHEFFHLAQGELSRNQEKKIPHEVLGKLPSWFLEGSASFMGTAYADFSGMIDWETIRRDEISAYIDGRGRNEPISTFTRNDLDRPQPEAQSHRPYGIGFLASELIVASVGVDKFLDVYRNLGLGQTFDVAFKNAIGLEVEDFYNKFDSMRTKIGFFPVIKN</sequence>
<dbReference type="EMBL" id="CAEZYD010000022">
    <property type="protein sequence ID" value="CAB4717731.1"/>
    <property type="molecule type" value="Genomic_DNA"/>
</dbReference>